<feature type="domain" description="DUF5671" evidence="2">
    <location>
        <begin position="173"/>
        <end position="304"/>
    </location>
</feature>
<evidence type="ECO:0000313" key="3">
    <source>
        <dbReference type="EMBL" id="RRR67385.1"/>
    </source>
</evidence>
<evidence type="ECO:0000259" key="2">
    <source>
        <dbReference type="Pfam" id="PF18920"/>
    </source>
</evidence>
<organism evidence="3 4">
    <name type="scientific">Candidatus Viridilinea halotolerans</name>
    <dbReference type="NCBI Taxonomy" id="2491704"/>
    <lineage>
        <taxon>Bacteria</taxon>
        <taxon>Bacillati</taxon>
        <taxon>Chloroflexota</taxon>
        <taxon>Chloroflexia</taxon>
        <taxon>Chloroflexales</taxon>
        <taxon>Chloroflexineae</taxon>
        <taxon>Oscillochloridaceae</taxon>
        <taxon>Candidatus Viridilinea</taxon>
    </lineage>
</organism>
<feature type="transmembrane region" description="Helical" evidence="1">
    <location>
        <begin position="454"/>
        <end position="476"/>
    </location>
</feature>
<dbReference type="Pfam" id="PF12953">
    <property type="entry name" value="DUF3842"/>
    <property type="match status" value="1"/>
</dbReference>
<gene>
    <name evidence="3" type="ORF">EI684_19085</name>
</gene>
<dbReference type="AlphaFoldDB" id="A0A426TSX2"/>
<feature type="transmembrane region" description="Helical" evidence="1">
    <location>
        <begin position="374"/>
        <end position="392"/>
    </location>
</feature>
<feature type="transmembrane region" description="Helical" evidence="1">
    <location>
        <begin position="333"/>
        <end position="354"/>
    </location>
</feature>
<dbReference type="InterPro" id="IPR043728">
    <property type="entry name" value="DUF5671"/>
</dbReference>
<keyword evidence="1" id="KW-1133">Transmembrane helix</keyword>
<feature type="transmembrane region" description="Helical" evidence="1">
    <location>
        <begin position="7"/>
        <end position="28"/>
    </location>
</feature>
<feature type="transmembrane region" description="Helical" evidence="1">
    <location>
        <begin position="256"/>
        <end position="281"/>
    </location>
</feature>
<dbReference type="InterPro" id="IPR024208">
    <property type="entry name" value="DUF3842"/>
</dbReference>
<sequence>MSSVRRWYIFLVATISLQAVAWAVIALLRNLLGVWGAERATTAIAFQVAVIVIGMPIFVIHWLWAQRLADGDDEERGAPLRRFYLYGNMALLLVPWLGSAYDLCRGLLGMLLASSGDWYGGGYFDSGRSVGQGLLGELTALLVLGLLWFYQRQMATADAVVVPPDDSGALIRRLYLFGFSLGGLLMTSQAAIELLRWVLFQLGDTTTMLGDRALINPITGLLIGLPLWVLAWGLAQALFHNPASGERERTSALRTFYLHAVVFGSAFAAVSGATLLLNGLLRQGLGLDPQGDFRGPLSVVLITAVAWAYHSLTLRADTARIHEVARQAEVRQLAWYLVGSIGLAAALIGLGGIISTLIRTLAAANFGNDLREQLAWSIAALAAGLPVWALIWRRAQGAATAEGPAGDVERGALARRIYLYGFLFVATLTILSGLVYIVFQLLRTLLGDPLSGSLLANLAHAIAFSLIAAGVLAYHGSILRDEGRRRQAAVAERAAALRVAVLDLTDGSFGRAVVERLRRELPGLALHPIGLNPTAVTAMGTPGDPRSLSAQLAETDLIVGAWQIAVPQTAGAEVAQAVGASPARKLLLPSPAEGWAWIGVEPWSDEAVSDQIVHAVRQVLDGESIGPIRPMTPLAIVGTAIGVILLLIILMILATAFVV</sequence>
<feature type="domain" description="DUF5671" evidence="2">
    <location>
        <begin position="6"/>
        <end position="114"/>
    </location>
</feature>
<feature type="transmembrane region" description="Helical" evidence="1">
    <location>
        <begin position="634"/>
        <end position="658"/>
    </location>
</feature>
<protein>
    <submittedName>
        <fullName evidence="3">DUF3842 family protein</fullName>
    </submittedName>
</protein>
<evidence type="ECO:0000256" key="1">
    <source>
        <dbReference type="SAM" id="Phobius"/>
    </source>
</evidence>
<feature type="transmembrane region" description="Helical" evidence="1">
    <location>
        <begin position="214"/>
        <end position="235"/>
    </location>
</feature>
<accession>A0A426TSX2</accession>
<keyword evidence="1" id="KW-0472">Membrane</keyword>
<dbReference type="EMBL" id="RSAS01000792">
    <property type="protein sequence ID" value="RRR67385.1"/>
    <property type="molecule type" value="Genomic_DNA"/>
</dbReference>
<feature type="transmembrane region" description="Helical" evidence="1">
    <location>
        <begin position="174"/>
        <end position="194"/>
    </location>
</feature>
<feature type="transmembrane region" description="Helical" evidence="1">
    <location>
        <begin position="417"/>
        <end position="442"/>
    </location>
</feature>
<feature type="domain" description="DUF5671" evidence="2">
    <location>
        <begin position="333"/>
        <end position="469"/>
    </location>
</feature>
<name>A0A426TSX2_9CHLR</name>
<feature type="transmembrane region" description="Helical" evidence="1">
    <location>
        <begin position="293"/>
        <end position="312"/>
    </location>
</feature>
<feature type="transmembrane region" description="Helical" evidence="1">
    <location>
        <begin position="130"/>
        <end position="150"/>
    </location>
</feature>
<reference evidence="3 4" key="1">
    <citation type="submission" date="2018-12" db="EMBL/GenBank/DDBJ databases">
        <title>Genome Sequence of Candidatus Viridilinea halotolerans isolated from saline sulfide-rich spring.</title>
        <authorList>
            <person name="Grouzdev D.S."/>
            <person name="Burganskaya E.I."/>
            <person name="Krutkina M.S."/>
            <person name="Sukhacheva M.V."/>
            <person name="Gorlenko V.M."/>
        </authorList>
    </citation>
    <scope>NUCLEOTIDE SEQUENCE [LARGE SCALE GENOMIC DNA]</scope>
    <source>
        <strain evidence="3">Chok-6</strain>
    </source>
</reference>
<proteinExistence type="predicted"/>
<evidence type="ECO:0000313" key="4">
    <source>
        <dbReference type="Proteomes" id="UP000280307"/>
    </source>
</evidence>
<dbReference type="Proteomes" id="UP000280307">
    <property type="component" value="Unassembled WGS sequence"/>
</dbReference>
<feature type="transmembrane region" description="Helical" evidence="1">
    <location>
        <begin position="40"/>
        <end position="63"/>
    </location>
</feature>
<comment type="caution">
    <text evidence="3">The sequence shown here is derived from an EMBL/GenBank/DDBJ whole genome shotgun (WGS) entry which is preliminary data.</text>
</comment>
<dbReference type="Pfam" id="PF18920">
    <property type="entry name" value="DUF5671"/>
    <property type="match status" value="3"/>
</dbReference>
<keyword evidence="1" id="KW-0812">Transmembrane</keyword>